<sequence>MKKTQLPQQLGLFVIKKSGPLAQSHFYYFAFISEIVRTVCCNFFPLKRALLKNCCLIDQKKLKND</sequence>
<reference evidence="1 2" key="1">
    <citation type="journal article" date="2012" name="Stand. Genomic Sci.">
        <title>Complete genome sequencing and analysis of Saprospira grandis str. Lewin, a predatory marine bacterium.</title>
        <authorList>
            <person name="Saw J.H."/>
            <person name="Yuryev A."/>
            <person name="Kanbe M."/>
            <person name="Hou S."/>
            <person name="Young A.G."/>
            <person name="Aizawa S."/>
            <person name="Alam M."/>
        </authorList>
    </citation>
    <scope>NUCLEOTIDE SEQUENCE [LARGE SCALE GENOMIC DNA]</scope>
    <source>
        <strain evidence="1 2">Lewin</strain>
    </source>
</reference>
<dbReference type="KEGG" id="sgn:SGRA_3820"/>
<dbReference type="AlphaFoldDB" id="H6L5X6"/>
<dbReference type="Proteomes" id="UP000007519">
    <property type="component" value="Chromosome"/>
</dbReference>
<proteinExistence type="predicted"/>
<organism evidence="1 2">
    <name type="scientific">Saprospira grandis (strain Lewin)</name>
    <dbReference type="NCBI Taxonomy" id="984262"/>
    <lineage>
        <taxon>Bacteria</taxon>
        <taxon>Pseudomonadati</taxon>
        <taxon>Bacteroidota</taxon>
        <taxon>Saprospiria</taxon>
        <taxon>Saprospirales</taxon>
        <taxon>Saprospiraceae</taxon>
        <taxon>Saprospira</taxon>
    </lineage>
</organism>
<dbReference type="STRING" id="984262.SGRA_3820"/>
<accession>H6L5X6</accession>
<gene>
    <name evidence="1" type="ordered locus">SGRA_3820</name>
</gene>
<name>H6L5X6_SAPGL</name>
<evidence type="ECO:0000313" key="2">
    <source>
        <dbReference type="Proteomes" id="UP000007519"/>
    </source>
</evidence>
<evidence type="ECO:0000313" key="1">
    <source>
        <dbReference type="EMBL" id="AFC26536.1"/>
    </source>
</evidence>
<dbReference type="EMBL" id="CP002831">
    <property type="protein sequence ID" value="AFC26536.1"/>
    <property type="molecule type" value="Genomic_DNA"/>
</dbReference>
<keyword evidence="2" id="KW-1185">Reference proteome</keyword>
<protein>
    <submittedName>
        <fullName evidence="1">Uncharacterized protein</fullName>
    </submittedName>
</protein>
<dbReference type="HOGENOM" id="CLU_2847357_0_0_10"/>